<evidence type="ECO:0000313" key="2">
    <source>
        <dbReference type="EMBL" id="OAK54986.1"/>
    </source>
</evidence>
<evidence type="ECO:0000313" key="3">
    <source>
        <dbReference type="Proteomes" id="UP000077519"/>
    </source>
</evidence>
<sequence>MDETAALVLRQLGGEPDGFVARRISPRIADDADLILAMTARHRDEVLAMAPRKLRRTFTLLEAASLAEQSGAQSLDDLAAARARHSVDETDIADPYTRPHDVYESVGQQIADALPGIVRLL</sequence>
<dbReference type="InterPro" id="IPR036196">
    <property type="entry name" value="Ptyr_pPase_sf"/>
</dbReference>
<proteinExistence type="predicted"/>
<dbReference type="AlphaFoldDB" id="A0A177YHE3"/>
<organism evidence="2 3">
    <name type="scientific">Rhodococcoides kyotonense</name>
    <dbReference type="NCBI Taxonomy" id="398843"/>
    <lineage>
        <taxon>Bacteria</taxon>
        <taxon>Bacillati</taxon>
        <taxon>Actinomycetota</taxon>
        <taxon>Actinomycetes</taxon>
        <taxon>Mycobacteriales</taxon>
        <taxon>Nocardiaceae</taxon>
        <taxon>Rhodococcoides</taxon>
    </lineage>
</organism>
<dbReference type="EMBL" id="LVHI01000012">
    <property type="protein sequence ID" value="OAK54986.1"/>
    <property type="molecule type" value="Genomic_DNA"/>
</dbReference>
<dbReference type="SUPFAM" id="SSF52788">
    <property type="entry name" value="Phosphotyrosine protein phosphatases I"/>
    <property type="match status" value="1"/>
</dbReference>
<dbReference type="Pfam" id="PF01451">
    <property type="entry name" value="LMWPc"/>
    <property type="match status" value="1"/>
</dbReference>
<dbReference type="InterPro" id="IPR023485">
    <property type="entry name" value="Ptyr_pPase"/>
</dbReference>
<evidence type="ECO:0000259" key="1">
    <source>
        <dbReference type="Pfam" id="PF01451"/>
    </source>
</evidence>
<dbReference type="Proteomes" id="UP000077519">
    <property type="component" value="Unassembled WGS sequence"/>
</dbReference>
<keyword evidence="3" id="KW-1185">Reference proteome</keyword>
<feature type="domain" description="Phosphotyrosine protein phosphatase I" evidence="1">
    <location>
        <begin position="2"/>
        <end position="112"/>
    </location>
</feature>
<accession>A0A177YHE3</accession>
<reference evidence="2 3" key="1">
    <citation type="submission" date="2016-03" db="EMBL/GenBank/DDBJ databases">
        <title>Genome sequence of Rhodococcus kyotonensis KB10.</title>
        <authorList>
            <person name="Jeong H."/>
            <person name="Hong C.E."/>
            <person name="Jo S.H."/>
            <person name="Park J.M."/>
        </authorList>
    </citation>
    <scope>NUCLEOTIDE SEQUENCE [LARGE SCALE GENOMIC DNA]</scope>
    <source>
        <strain evidence="2 3">KB10</strain>
    </source>
</reference>
<comment type="caution">
    <text evidence="2">The sequence shown here is derived from an EMBL/GenBank/DDBJ whole genome shotgun (WGS) entry which is preliminary data.</text>
</comment>
<gene>
    <name evidence="2" type="ORF">A3K89_05320</name>
</gene>
<dbReference type="Gene3D" id="3.40.50.2300">
    <property type="match status" value="1"/>
</dbReference>
<name>A0A177YHE3_9NOCA</name>
<protein>
    <recommendedName>
        <fullName evidence="1">Phosphotyrosine protein phosphatase I domain-containing protein</fullName>
    </recommendedName>
</protein>